<dbReference type="Pfam" id="PF11700">
    <property type="entry name" value="ATG22"/>
    <property type="match status" value="1"/>
</dbReference>
<feature type="transmembrane region" description="Helical" evidence="6">
    <location>
        <begin position="97"/>
        <end position="115"/>
    </location>
</feature>
<feature type="transmembrane region" description="Helical" evidence="6">
    <location>
        <begin position="379"/>
        <end position="401"/>
    </location>
</feature>
<evidence type="ECO:0000256" key="6">
    <source>
        <dbReference type="SAM" id="Phobius"/>
    </source>
</evidence>
<dbReference type="RefSeq" id="WP_072287833.1">
    <property type="nucleotide sequence ID" value="NZ_CP015455.1"/>
</dbReference>
<keyword evidence="2" id="KW-0813">Transport</keyword>
<feature type="transmembrane region" description="Helical" evidence="6">
    <location>
        <begin position="65"/>
        <end position="85"/>
    </location>
</feature>
<feature type="transmembrane region" description="Helical" evidence="6">
    <location>
        <begin position="21"/>
        <end position="45"/>
    </location>
</feature>
<feature type="domain" description="Major facilitator superfamily (MFS) profile" evidence="7">
    <location>
        <begin position="29"/>
        <end position="430"/>
    </location>
</feature>
<dbReference type="Gene3D" id="1.20.1250.20">
    <property type="entry name" value="MFS general substrate transporter like domains"/>
    <property type="match status" value="1"/>
</dbReference>
<dbReference type="InterPro" id="IPR050495">
    <property type="entry name" value="ATG22/LtaA_families"/>
</dbReference>
<dbReference type="InterPro" id="IPR020846">
    <property type="entry name" value="MFS_dom"/>
</dbReference>
<feature type="transmembrane region" description="Helical" evidence="6">
    <location>
        <begin position="163"/>
        <end position="181"/>
    </location>
</feature>
<evidence type="ECO:0000256" key="2">
    <source>
        <dbReference type="ARBA" id="ARBA00022448"/>
    </source>
</evidence>
<evidence type="ECO:0000313" key="8">
    <source>
        <dbReference type="EMBL" id="APG25994.1"/>
    </source>
</evidence>
<evidence type="ECO:0000313" key="9">
    <source>
        <dbReference type="Proteomes" id="UP000182264"/>
    </source>
</evidence>
<accession>A0A1L3GJ97</accession>
<dbReference type="GO" id="GO:0012505">
    <property type="term" value="C:endomembrane system"/>
    <property type="evidence" value="ECO:0007669"/>
    <property type="project" value="UniProtKB-SubCell"/>
</dbReference>
<feature type="transmembrane region" description="Helical" evidence="6">
    <location>
        <begin position="407"/>
        <end position="426"/>
    </location>
</feature>
<reference evidence="8 9" key="1">
    <citation type="journal article" date="2017" name="Genome Announc.">
        <title>Complete Genome Sequences of Two Acetylene-Fermenting Pelobacter acetylenicus Strains.</title>
        <authorList>
            <person name="Sutton J.M."/>
            <person name="Baesman S.M."/>
            <person name="Fierst J.L."/>
            <person name="Poret-Peterson A.T."/>
            <person name="Oremland R.S."/>
            <person name="Dunlap D.S."/>
            <person name="Akob D.M."/>
        </authorList>
    </citation>
    <scope>NUCLEOTIDE SEQUENCE [LARGE SCALE GENOMIC DNA]</scope>
    <source>
        <strain evidence="8 9">DSM 3247</strain>
    </source>
</reference>
<feature type="transmembrane region" description="Helical" evidence="6">
    <location>
        <begin position="283"/>
        <end position="306"/>
    </location>
</feature>
<keyword evidence="5 6" id="KW-0472">Membrane</keyword>
<feature type="transmembrane region" description="Helical" evidence="6">
    <location>
        <begin position="318"/>
        <end position="334"/>
    </location>
</feature>
<dbReference type="STRING" id="29542.A6070_08015"/>
<organism evidence="8 9">
    <name type="scientific">Syntrophotalea acetylenica</name>
    <name type="common">Pelobacter acetylenicus</name>
    <dbReference type="NCBI Taxonomy" id="29542"/>
    <lineage>
        <taxon>Bacteria</taxon>
        <taxon>Pseudomonadati</taxon>
        <taxon>Thermodesulfobacteriota</taxon>
        <taxon>Desulfuromonadia</taxon>
        <taxon>Desulfuromonadales</taxon>
        <taxon>Syntrophotaleaceae</taxon>
        <taxon>Syntrophotalea</taxon>
    </lineage>
</organism>
<proteinExistence type="predicted"/>
<dbReference type="InterPro" id="IPR036259">
    <property type="entry name" value="MFS_trans_sf"/>
</dbReference>
<keyword evidence="4 6" id="KW-1133">Transmembrane helix</keyword>
<feature type="transmembrane region" description="Helical" evidence="6">
    <location>
        <begin position="340"/>
        <end position="359"/>
    </location>
</feature>
<sequence>MHDSVEKRSPSSLRRARFGWCMYDWANSAFATVILAAVLPVYFVSLVPPQGVVLPIIGGPLTPTALWSYAVAGSMILVALAAPGLGALADRTGRRKLWLALLSVAGSFATCLLALAGPERYLLAAGLFMLANACFAAANVFYNAFLPALAQGREMDRLSAQGFALGYIGGGLMLLLTFVLIRSPGLVGLTSPAQATRLGFFLTGLWWLLFSLPTFLFLREDMVPPTRSNAGFQLGLRSWWNVWKELLNYPDLLRFLLAYLFFNDGIQTIIAVAAIFGKDELGLGTTTILACFLMIQFIAMPGSLLFSRIANRHGAKNAVLLSLLCFLGITLYAFRMQQAWQFWVMGVAVALILGGSQAISRSLYGSLLPAGKYAEFYSFYAVSGKFASILGPFSFGLLAQLTGSNRLAILGLGLFFLAGIVLLLTVNVSRGRQAALEARI</sequence>
<feature type="transmembrane region" description="Helical" evidence="6">
    <location>
        <begin position="121"/>
        <end position="142"/>
    </location>
</feature>
<keyword evidence="3 6" id="KW-0812">Transmembrane</keyword>
<comment type="subcellular location">
    <subcellularLocation>
        <location evidence="1">Endomembrane system</location>
        <topology evidence="1">Multi-pass membrane protein</topology>
    </subcellularLocation>
</comment>
<dbReference type="PANTHER" id="PTHR23519:SF1">
    <property type="entry name" value="AUTOPHAGY-RELATED PROTEIN 22"/>
    <property type="match status" value="1"/>
</dbReference>
<dbReference type="AlphaFoldDB" id="A0A1L3GJ97"/>
<dbReference type="EMBL" id="CP015518">
    <property type="protein sequence ID" value="APG25994.1"/>
    <property type="molecule type" value="Genomic_DNA"/>
</dbReference>
<evidence type="ECO:0000259" key="7">
    <source>
        <dbReference type="PROSITE" id="PS50850"/>
    </source>
</evidence>
<dbReference type="Proteomes" id="UP000182264">
    <property type="component" value="Chromosome"/>
</dbReference>
<name>A0A1L3GJ97_SYNAC</name>
<dbReference type="InterPro" id="IPR024671">
    <property type="entry name" value="Atg22-like"/>
</dbReference>
<keyword evidence="9" id="KW-1185">Reference proteome</keyword>
<dbReference type="GO" id="GO:0022857">
    <property type="term" value="F:transmembrane transporter activity"/>
    <property type="evidence" value="ECO:0007669"/>
    <property type="project" value="InterPro"/>
</dbReference>
<feature type="transmembrane region" description="Helical" evidence="6">
    <location>
        <begin position="201"/>
        <end position="218"/>
    </location>
</feature>
<feature type="transmembrane region" description="Helical" evidence="6">
    <location>
        <begin position="256"/>
        <end position="277"/>
    </location>
</feature>
<protein>
    <recommendedName>
        <fullName evidence="7">Major facilitator superfamily (MFS) profile domain-containing protein</fullName>
    </recommendedName>
</protein>
<evidence type="ECO:0000256" key="1">
    <source>
        <dbReference type="ARBA" id="ARBA00004127"/>
    </source>
</evidence>
<dbReference type="SUPFAM" id="SSF103473">
    <property type="entry name" value="MFS general substrate transporter"/>
    <property type="match status" value="1"/>
</dbReference>
<dbReference type="KEGG" id="pace:A6070_08015"/>
<dbReference type="PROSITE" id="PS50850">
    <property type="entry name" value="MFS"/>
    <property type="match status" value="1"/>
</dbReference>
<evidence type="ECO:0000256" key="4">
    <source>
        <dbReference type="ARBA" id="ARBA00022989"/>
    </source>
</evidence>
<gene>
    <name evidence="8" type="ORF">A7E75_13990</name>
</gene>
<dbReference type="OrthoDB" id="9768783at2"/>
<evidence type="ECO:0000256" key="3">
    <source>
        <dbReference type="ARBA" id="ARBA00022692"/>
    </source>
</evidence>
<dbReference type="PANTHER" id="PTHR23519">
    <property type="entry name" value="AUTOPHAGY-RELATED PROTEIN 22"/>
    <property type="match status" value="1"/>
</dbReference>
<evidence type="ECO:0000256" key="5">
    <source>
        <dbReference type="ARBA" id="ARBA00023136"/>
    </source>
</evidence>